<dbReference type="GO" id="GO:0005829">
    <property type="term" value="C:cytosol"/>
    <property type="evidence" value="ECO:0007669"/>
    <property type="project" value="TreeGrafter"/>
</dbReference>
<reference evidence="10 11" key="1">
    <citation type="submission" date="2017-09" db="EMBL/GenBank/DDBJ databases">
        <title>Depth-based differentiation of microbial function through sediment-hosted aquifers and enrichment of novel symbionts in the deep terrestrial subsurface.</title>
        <authorList>
            <person name="Probst A.J."/>
            <person name="Ladd B."/>
            <person name="Jarett J.K."/>
            <person name="Geller-Mcgrath D.E."/>
            <person name="Sieber C.M."/>
            <person name="Emerson J.B."/>
            <person name="Anantharaman K."/>
            <person name="Thomas B.C."/>
            <person name="Malmstrom R."/>
            <person name="Stieglmeier M."/>
            <person name="Klingl A."/>
            <person name="Woyke T."/>
            <person name="Ryan C.M."/>
            <person name="Banfield J.F."/>
        </authorList>
    </citation>
    <scope>NUCLEOTIDE SEQUENCE [LARGE SCALE GENOMIC DNA]</scope>
    <source>
        <strain evidence="10">CG22_combo_CG10-13_8_21_14_all_36_13</strain>
    </source>
</reference>
<dbReference type="Gene3D" id="1.10.10.350">
    <property type="match status" value="1"/>
</dbReference>
<dbReference type="InterPro" id="IPR049940">
    <property type="entry name" value="GluQ/Sye"/>
</dbReference>
<organism evidence="10 11">
    <name type="scientific">Candidatus Campbellbacteria bacterium CG22_combo_CG10-13_8_21_14_all_36_13</name>
    <dbReference type="NCBI Taxonomy" id="1974529"/>
    <lineage>
        <taxon>Bacteria</taxon>
        <taxon>Candidatus Campbelliibacteriota</taxon>
    </lineage>
</organism>
<feature type="short sequence motif" description="'KMSKS' region" evidence="7">
    <location>
        <begin position="218"/>
        <end position="222"/>
    </location>
</feature>
<protein>
    <recommendedName>
        <fullName evidence="7">Glutamate--tRNA ligase</fullName>
        <ecNumber evidence="7">6.1.1.17</ecNumber>
    </recommendedName>
    <alternativeName>
        <fullName evidence="7">Glutamyl-tRNA synthetase</fullName>
        <shortName evidence="7">GluRS</shortName>
    </alternativeName>
</protein>
<dbReference type="GO" id="GO:0008270">
    <property type="term" value="F:zinc ion binding"/>
    <property type="evidence" value="ECO:0007669"/>
    <property type="project" value="InterPro"/>
</dbReference>
<dbReference type="GO" id="GO:0005524">
    <property type="term" value="F:ATP binding"/>
    <property type="evidence" value="ECO:0007669"/>
    <property type="project" value="UniProtKB-UniRule"/>
</dbReference>
<keyword evidence="5 7" id="KW-0648">Protein biosynthesis</keyword>
<evidence type="ECO:0000256" key="7">
    <source>
        <dbReference type="HAMAP-Rule" id="MF_00022"/>
    </source>
</evidence>
<evidence type="ECO:0000256" key="1">
    <source>
        <dbReference type="ARBA" id="ARBA00007894"/>
    </source>
</evidence>
<dbReference type="InterPro" id="IPR020061">
    <property type="entry name" value="Glu_tRNA_lig_a-bdl"/>
</dbReference>
<evidence type="ECO:0000313" key="11">
    <source>
        <dbReference type="Proteomes" id="UP000231143"/>
    </source>
</evidence>
<keyword evidence="7" id="KW-0963">Cytoplasm</keyword>
<dbReference type="NCBIfam" id="TIGR00464">
    <property type="entry name" value="gltX_bact"/>
    <property type="match status" value="1"/>
</dbReference>
<gene>
    <name evidence="7 10" type="primary">gltX</name>
    <name evidence="10" type="ORF">COW81_03435</name>
</gene>
<proteinExistence type="inferred from homology"/>
<dbReference type="PRINTS" id="PR00987">
    <property type="entry name" value="TRNASYNTHGLU"/>
</dbReference>
<comment type="caution">
    <text evidence="10">The sequence shown here is derived from an EMBL/GenBank/DDBJ whole genome shotgun (WGS) entry which is preliminary data.</text>
</comment>
<dbReference type="PANTHER" id="PTHR43311">
    <property type="entry name" value="GLUTAMATE--TRNA LIGASE"/>
    <property type="match status" value="1"/>
</dbReference>
<dbReference type="PANTHER" id="PTHR43311:SF2">
    <property type="entry name" value="GLUTAMATE--TRNA LIGASE, MITOCHONDRIAL-RELATED"/>
    <property type="match status" value="1"/>
</dbReference>
<evidence type="ECO:0000256" key="3">
    <source>
        <dbReference type="ARBA" id="ARBA00022741"/>
    </source>
</evidence>
<dbReference type="Pfam" id="PF00749">
    <property type="entry name" value="tRNA-synt_1c"/>
    <property type="match status" value="2"/>
</dbReference>
<evidence type="ECO:0000256" key="6">
    <source>
        <dbReference type="ARBA" id="ARBA00023146"/>
    </source>
</evidence>
<dbReference type="SUPFAM" id="SSF52374">
    <property type="entry name" value="Nucleotidylyl transferase"/>
    <property type="match status" value="1"/>
</dbReference>
<evidence type="ECO:0000259" key="9">
    <source>
        <dbReference type="Pfam" id="PF19269"/>
    </source>
</evidence>
<evidence type="ECO:0000256" key="5">
    <source>
        <dbReference type="ARBA" id="ARBA00022917"/>
    </source>
</evidence>
<dbReference type="InterPro" id="IPR008925">
    <property type="entry name" value="aa_tRNA-synth_I_cd-bd_sf"/>
</dbReference>
<dbReference type="InterPro" id="IPR020751">
    <property type="entry name" value="aa-tRNA-synth_I_codon-bd_sub2"/>
</dbReference>
<dbReference type="GO" id="GO:0006424">
    <property type="term" value="P:glutamyl-tRNA aminoacylation"/>
    <property type="evidence" value="ECO:0007669"/>
    <property type="project" value="UniProtKB-UniRule"/>
</dbReference>
<sequence>MNTVNKKKVITRFPPSPTGGFHVGSARTALFNYLFTKQNNGIMYLRFEDTDKERSKKEYETDITNALSWLDIDYHGPFRQSERGQIYAQYINKLIEDGLAYVSDERGEGGKEIGENVRDSVIRFKNPNKKVTFDDLIRGEISSDTTDLGDFVIAKSIDEPLYHLAVVIDDHEMEVTHIIRGDDHISNTARQILIQEAIGASRPIYAHIPMILGPDKSKLSKRHGAKGVMEYKEEGILPVAMINYLAMLGWNPGTEQEFFTVEELISAFDISVVQKAGAIFSNEKLLWVNKHHISKMEREDFIENVEKYIQTEIKNLPQYSKDRLLKMADTLKERISSFGEITIMSKEGDLEFYFEAPEYFVQSLIWHSKKLDENHKHTETEAIKNLEEHIKFAIENLEKIDEKNFNSNDVKNTLWDYAEKEGRGEVLWPIRFALSGRDKSPDPFTLAEILGKEETLSRLNKALDKILKT</sequence>
<dbReference type="SUPFAM" id="SSF48163">
    <property type="entry name" value="An anticodon-binding domain of class I aminoacyl-tRNA synthetases"/>
    <property type="match status" value="1"/>
</dbReference>
<keyword evidence="6 7" id="KW-0030">Aminoacyl-tRNA synthetase</keyword>
<comment type="function">
    <text evidence="7">Catalyzes the attachment of glutamate to tRNA(Glu) in a two-step reaction: glutamate is first activated by ATP to form Glu-AMP and then transferred to the acceptor end of tRNA(Glu).</text>
</comment>
<keyword evidence="2 7" id="KW-0436">Ligase</keyword>
<evidence type="ECO:0000256" key="2">
    <source>
        <dbReference type="ARBA" id="ARBA00022598"/>
    </source>
</evidence>
<dbReference type="InterPro" id="IPR000924">
    <property type="entry name" value="Glu/Gln-tRNA-synth"/>
</dbReference>
<accession>A0A2H0DZ32</accession>
<dbReference type="Gene3D" id="1.10.1160.10">
    <property type="entry name" value="Glutamyl-trna Synthetase, Domain 2"/>
    <property type="match status" value="1"/>
</dbReference>
<dbReference type="InterPro" id="IPR045462">
    <property type="entry name" value="aa-tRNA-synth_I_cd-bd"/>
</dbReference>
<comment type="catalytic activity">
    <reaction evidence="7">
        <text>tRNA(Glu) + L-glutamate + ATP = L-glutamyl-tRNA(Glu) + AMP + diphosphate</text>
        <dbReference type="Rhea" id="RHEA:23540"/>
        <dbReference type="Rhea" id="RHEA-COMP:9663"/>
        <dbReference type="Rhea" id="RHEA-COMP:9680"/>
        <dbReference type="ChEBI" id="CHEBI:29985"/>
        <dbReference type="ChEBI" id="CHEBI:30616"/>
        <dbReference type="ChEBI" id="CHEBI:33019"/>
        <dbReference type="ChEBI" id="CHEBI:78442"/>
        <dbReference type="ChEBI" id="CHEBI:78520"/>
        <dbReference type="ChEBI" id="CHEBI:456215"/>
        <dbReference type="EC" id="6.1.1.17"/>
    </reaction>
</comment>
<feature type="binding site" evidence="7">
    <location>
        <position position="221"/>
    </location>
    <ligand>
        <name>ATP</name>
        <dbReference type="ChEBI" id="CHEBI:30616"/>
    </ligand>
</feature>
<name>A0A2H0DZ32_9BACT</name>
<feature type="domain" description="Glutamyl/glutaminyl-tRNA synthetase class Ib catalytic" evidence="8">
    <location>
        <begin position="118"/>
        <end position="287"/>
    </location>
</feature>
<feature type="domain" description="Glutamyl/glutaminyl-tRNA synthetase class Ib catalytic" evidence="8">
    <location>
        <begin position="8"/>
        <end position="108"/>
    </location>
</feature>
<dbReference type="InterPro" id="IPR020058">
    <property type="entry name" value="Glu/Gln-tRNA-synth_Ib_cat-dom"/>
</dbReference>
<dbReference type="InterPro" id="IPR004527">
    <property type="entry name" value="Glu-tRNA-ligase_bac/mito"/>
</dbReference>
<dbReference type="GO" id="GO:0000049">
    <property type="term" value="F:tRNA binding"/>
    <property type="evidence" value="ECO:0007669"/>
    <property type="project" value="InterPro"/>
</dbReference>
<evidence type="ECO:0000313" key="10">
    <source>
        <dbReference type="EMBL" id="PIP86840.1"/>
    </source>
</evidence>
<dbReference type="AlphaFoldDB" id="A0A2H0DZ32"/>
<dbReference type="EMBL" id="PCTT01000045">
    <property type="protein sequence ID" value="PIP86840.1"/>
    <property type="molecule type" value="Genomic_DNA"/>
</dbReference>
<feature type="domain" description="Aminoacyl-tRNA synthetase class I anticodon-binding" evidence="9">
    <location>
        <begin position="301"/>
        <end position="463"/>
    </location>
</feature>
<dbReference type="Gene3D" id="3.40.50.620">
    <property type="entry name" value="HUPs"/>
    <property type="match status" value="2"/>
</dbReference>
<evidence type="ECO:0000256" key="4">
    <source>
        <dbReference type="ARBA" id="ARBA00022840"/>
    </source>
</evidence>
<dbReference type="InterPro" id="IPR033910">
    <property type="entry name" value="GluRS_core"/>
</dbReference>
<dbReference type="GO" id="GO:0004818">
    <property type="term" value="F:glutamate-tRNA ligase activity"/>
    <property type="evidence" value="ECO:0007669"/>
    <property type="project" value="UniProtKB-UniRule"/>
</dbReference>
<comment type="subcellular location">
    <subcellularLocation>
        <location evidence="7">Cytoplasm</location>
    </subcellularLocation>
</comment>
<dbReference type="CDD" id="cd00808">
    <property type="entry name" value="GluRS_core"/>
    <property type="match status" value="1"/>
</dbReference>
<feature type="short sequence motif" description="'HIGH' region" evidence="7">
    <location>
        <begin position="15"/>
        <end position="25"/>
    </location>
</feature>
<comment type="similarity">
    <text evidence="1 7">Belongs to the class-I aminoacyl-tRNA synthetase family. Glutamate--tRNA ligase type 1 subfamily.</text>
</comment>
<evidence type="ECO:0000259" key="8">
    <source>
        <dbReference type="Pfam" id="PF00749"/>
    </source>
</evidence>
<dbReference type="HAMAP" id="MF_00022">
    <property type="entry name" value="Glu_tRNA_synth_type1"/>
    <property type="match status" value="1"/>
</dbReference>
<dbReference type="InterPro" id="IPR014729">
    <property type="entry name" value="Rossmann-like_a/b/a_fold"/>
</dbReference>
<comment type="subunit">
    <text evidence="7">Monomer.</text>
</comment>
<comment type="caution">
    <text evidence="7">Lacks conserved residue(s) required for the propagation of feature annotation.</text>
</comment>
<dbReference type="Pfam" id="PF19269">
    <property type="entry name" value="Anticodon_2"/>
    <property type="match status" value="1"/>
</dbReference>
<dbReference type="Proteomes" id="UP000231143">
    <property type="component" value="Unassembled WGS sequence"/>
</dbReference>
<dbReference type="Gene3D" id="3.90.800.10">
    <property type="entry name" value="Glutamyl-tRNA Synthetase, Domain 3"/>
    <property type="match status" value="1"/>
</dbReference>
<keyword evidence="4 7" id="KW-0067">ATP-binding</keyword>
<dbReference type="EC" id="6.1.1.17" evidence="7"/>
<keyword evidence="3 7" id="KW-0547">Nucleotide-binding</keyword>